<feature type="compositionally biased region" description="Basic and acidic residues" evidence="2">
    <location>
        <begin position="121"/>
        <end position="139"/>
    </location>
</feature>
<dbReference type="Gene3D" id="6.10.140.920">
    <property type="match status" value="1"/>
</dbReference>
<feature type="region of interest" description="Disordered" evidence="2">
    <location>
        <begin position="1"/>
        <end position="69"/>
    </location>
</feature>
<dbReference type="EMBL" id="JAGMWT010000002">
    <property type="protein sequence ID" value="KAH7135221.1"/>
    <property type="molecule type" value="Genomic_DNA"/>
</dbReference>
<evidence type="ECO:0000313" key="4">
    <source>
        <dbReference type="Proteomes" id="UP000700596"/>
    </source>
</evidence>
<protein>
    <submittedName>
        <fullName evidence="3">Uncharacterized protein</fullName>
    </submittedName>
</protein>
<keyword evidence="1" id="KW-0175">Coiled coil</keyword>
<feature type="compositionally biased region" description="Polar residues" evidence="2">
    <location>
        <begin position="1"/>
        <end position="10"/>
    </location>
</feature>
<feature type="compositionally biased region" description="Low complexity" evidence="2">
    <location>
        <begin position="11"/>
        <end position="24"/>
    </location>
</feature>
<keyword evidence="4" id="KW-1185">Reference proteome</keyword>
<evidence type="ECO:0000256" key="1">
    <source>
        <dbReference type="SAM" id="Coils"/>
    </source>
</evidence>
<comment type="caution">
    <text evidence="3">The sequence shown here is derived from an EMBL/GenBank/DDBJ whole genome shotgun (WGS) entry which is preliminary data.</text>
</comment>
<feature type="coiled-coil region" evidence="1">
    <location>
        <begin position="252"/>
        <end position="356"/>
    </location>
</feature>
<dbReference type="OrthoDB" id="3911405at2759"/>
<name>A0A9P9EES3_9PLEO</name>
<dbReference type="AlphaFoldDB" id="A0A9P9EES3"/>
<evidence type="ECO:0000313" key="3">
    <source>
        <dbReference type="EMBL" id="KAH7135221.1"/>
    </source>
</evidence>
<feature type="compositionally biased region" description="Polar residues" evidence="2">
    <location>
        <begin position="140"/>
        <end position="152"/>
    </location>
</feature>
<proteinExistence type="predicted"/>
<organism evidence="3 4">
    <name type="scientific">Dendryphion nanum</name>
    <dbReference type="NCBI Taxonomy" id="256645"/>
    <lineage>
        <taxon>Eukaryota</taxon>
        <taxon>Fungi</taxon>
        <taxon>Dikarya</taxon>
        <taxon>Ascomycota</taxon>
        <taxon>Pezizomycotina</taxon>
        <taxon>Dothideomycetes</taxon>
        <taxon>Pleosporomycetidae</taxon>
        <taxon>Pleosporales</taxon>
        <taxon>Torulaceae</taxon>
        <taxon>Dendryphion</taxon>
    </lineage>
</organism>
<feature type="region of interest" description="Disordered" evidence="2">
    <location>
        <begin position="108"/>
        <end position="158"/>
    </location>
</feature>
<sequence>MPRSRSSFTASPSRYRSPQRSPTRALVPEEGSQYEIDLSALGHDSTFESSELGNNHAPKVDVVDTSDIDGPDDFTANLTFYMTADYPLSQIKSRKEANGKIVEAVRADMRSSTDTQDITEEGDRAVIEDNTRSKDERSHFGSQSQTVRANGTSDDDHDQHLLSELSMEHDEKVMSYLSALPDTDLQDIYTSTPLRSAKQNILQVPESSPPKVRSMQAAVEDYETPRKPTQETVIHRRQDDVVQATDLDTKELEILRSQIVELQTRLTQQETIASYTRSELENARSDNYKHRARIATLEEQQKKQEEWFSKQTLETKLKDLSEELHHQNLAKLQAQRESFEQQLQLAEEGKRQAEAHNLQTETQIAELGHELEQIRASNEDDVRIAEKKHSAEQQDLHDKWENEREMLNRKLESVQARAQELQASLVEAMTKAETARHEADSARSDAEATRREIDETLKLHSLSESVGQAHTTQIRELEARIHNVQTQLGSSRTEISEKDRQLLANMEEQERLDHRLNTAQGRIEGLESTISALRQQLADAQRDAARARTDVERYEREAEEANEELQDAKREVDRRIADADKKISKVKEQKIDLEERLRELRNEHDNITEDHESKLEDVRSRAEDAVRKAGALLETERSEKKRVAKELKSAIAQLDRLRIEAAEKAMEEEVEEADDDVSELSVHADSKAQELENLRTLLRKQAAAMKTLKSEHSSFRKQIEYSNKKVQSELSELQDENAKLKTENSKLMSTVETQRAEFEAVNQVVDERLAATVSKLMKERAKTAVSRRDDQWTQSVEQLNEEKLFRGKVLLREWGRQECGVAAGDEYQLYSYKATKRP</sequence>
<dbReference type="SUPFAM" id="SSF57997">
    <property type="entry name" value="Tropomyosin"/>
    <property type="match status" value="1"/>
</dbReference>
<feature type="coiled-coil region" evidence="1">
    <location>
        <begin position="390"/>
        <end position="757"/>
    </location>
</feature>
<accession>A0A9P9EES3</accession>
<reference evidence="3" key="1">
    <citation type="journal article" date="2021" name="Nat. Commun.">
        <title>Genetic determinants of endophytism in the Arabidopsis root mycobiome.</title>
        <authorList>
            <person name="Mesny F."/>
            <person name="Miyauchi S."/>
            <person name="Thiergart T."/>
            <person name="Pickel B."/>
            <person name="Atanasova L."/>
            <person name="Karlsson M."/>
            <person name="Huettel B."/>
            <person name="Barry K.W."/>
            <person name="Haridas S."/>
            <person name="Chen C."/>
            <person name="Bauer D."/>
            <person name="Andreopoulos W."/>
            <person name="Pangilinan J."/>
            <person name="LaButti K."/>
            <person name="Riley R."/>
            <person name="Lipzen A."/>
            <person name="Clum A."/>
            <person name="Drula E."/>
            <person name="Henrissat B."/>
            <person name="Kohler A."/>
            <person name="Grigoriev I.V."/>
            <person name="Martin F.M."/>
            <person name="Hacquard S."/>
        </authorList>
    </citation>
    <scope>NUCLEOTIDE SEQUENCE</scope>
    <source>
        <strain evidence="3">MPI-CAGE-CH-0243</strain>
    </source>
</reference>
<evidence type="ECO:0000256" key="2">
    <source>
        <dbReference type="SAM" id="MobiDB-lite"/>
    </source>
</evidence>
<dbReference type="Proteomes" id="UP000700596">
    <property type="component" value="Unassembled WGS sequence"/>
</dbReference>
<gene>
    <name evidence="3" type="ORF">B0J11DRAFT_155197</name>
</gene>